<evidence type="ECO:0000256" key="2">
    <source>
        <dbReference type="ARBA" id="ARBA00011906"/>
    </source>
</evidence>
<dbReference type="PANTHER" id="PTHR11474:SF76">
    <property type="entry name" value="SHKT DOMAIN-CONTAINING PROTEIN"/>
    <property type="match status" value="1"/>
</dbReference>
<evidence type="ECO:0000313" key="11">
    <source>
        <dbReference type="Proteomes" id="UP000789759"/>
    </source>
</evidence>
<name>A0A9N9PBX5_9GLOM</name>
<proteinExistence type="inferred from homology"/>
<dbReference type="InterPro" id="IPR002227">
    <property type="entry name" value="Tyrosinase_Cu-bd"/>
</dbReference>
<evidence type="ECO:0000259" key="8">
    <source>
        <dbReference type="PROSITE" id="PS00497"/>
    </source>
</evidence>
<dbReference type="EMBL" id="CAJVQA010031887">
    <property type="protein sequence ID" value="CAG8802314.1"/>
    <property type="molecule type" value="Genomic_DNA"/>
</dbReference>
<protein>
    <recommendedName>
        <fullName evidence="2">tyrosinase</fullName>
        <ecNumber evidence="2">1.14.18.1</ecNumber>
    </recommendedName>
</protein>
<keyword evidence="4" id="KW-0186">Copper</keyword>
<keyword evidence="5" id="KW-0470">Melanin biosynthesis</keyword>
<dbReference type="GO" id="GO:0042438">
    <property type="term" value="P:melanin biosynthetic process"/>
    <property type="evidence" value="ECO:0007669"/>
    <property type="project" value="UniProtKB-KW"/>
</dbReference>
<keyword evidence="11" id="KW-1185">Reference proteome</keyword>
<evidence type="ECO:0000256" key="5">
    <source>
        <dbReference type="ARBA" id="ARBA00023101"/>
    </source>
</evidence>
<dbReference type="GO" id="GO:0046872">
    <property type="term" value="F:metal ion binding"/>
    <property type="evidence" value="ECO:0007669"/>
    <property type="project" value="UniProtKB-KW"/>
</dbReference>
<dbReference type="PANTHER" id="PTHR11474">
    <property type="entry name" value="TYROSINASE FAMILY MEMBER"/>
    <property type="match status" value="1"/>
</dbReference>
<comment type="similarity">
    <text evidence="1">Belongs to the tyrosinase family.</text>
</comment>
<evidence type="ECO:0000313" key="10">
    <source>
        <dbReference type="EMBL" id="CAG8802314.1"/>
    </source>
</evidence>
<dbReference type="OrthoDB" id="2329482at2759"/>
<gene>
    <name evidence="10" type="ORF">CPELLU_LOCUS17813</name>
</gene>
<dbReference type="PRINTS" id="PR00092">
    <property type="entry name" value="TYROSINASE"/>
</dbReference>
<dbReference type="InterPro" id="IPR008922">
    <property type="entry name" value="Di-copper_centre_dom_sf"/>
</dbReference>
<evidence type="ECO:0000256" key="4">
    <source>
        <dbReference type="ARBA" id="ARBA00023008"/>
    </source>
</evidence>
<reference evidence="10" key="1">
    <citation type="submission" date="2021-06" db="EMBL/GenBank/DDBJ databases">
        <authorList>
            <person name="Kallberg Y."/>
            <person name="Tangrot J."/>
            <person name="Rosling A."/>
        </authorList>
    </citation>
    <scope>NUCLEOTIDE SEQUENCE</scope>
    <source>
        <strain evidence="10">FL966</strain>
    </source>
</reference>
<feature type="domain" description="Tyrosinase copper-binding" evidence="8">
    <location>
        <begin position="168"/>
        <end position="185"/>
    </location>
</feature>
<sequence length="652" mass="74769">YWYATPIFERKVYAYRYVNLIYNLQIWKILMDGYAFSTNDDSYSERRIRTLYNAHFESTMMDFPQFQTSSQQYVSTFNNKIIIKPFEEIYPRLDILDFTQNETYRPQLDLLIQSYQALFDKPYGDMRSFYQIGGIHGLPYTAYDGVIGDHGYKSSELDEGRWGGYCQHGNILFPPWHRPYLLLMESQLVSEAKEIALKYPENERQIYVEAAKQLRHPYWDWADEKAIKGIPEIFISPEIEINSPDGKKKIKNPLKSYTLPVDLSYPLEKGQNPTDKPNYKIPNMTYNPFTPAGYSTIRHPNSNYEDQYDIMNINISTYVPSVFRPGLYQMFHINDYLHFSNHGLTSSGTQMADSNPGHPDPAKIVGYAHFASIETTHDGFHIIIGGLGGHMAYPDITGFDPLFYFHHLNVDRIFALWQGVFPDSWVPSNININGTYTELMNTTVDGNSDLTPFRKSDTAFWTSNDVRYIEKLGYTYPELAKFKGKDPKELQSYLLELYKPDPHYGRRFFAKLTIESGKLIGPYSVRVFVDLASANADTPVTSPHFAGFVAMWRSTNNHQANNNSYIVGSVDITAAMERLGIRMQKHDYVQDVNATTGLLMSTSIFNVETDINIVPVSLDGKGISLKDAGVNKVEVFSFQHDEVNANFLVESS</sequence>
<accession>A0A9N9PBX5</accession>
<evidence type="ECO:0000259" key="9">
    <source>
        <dbReference type="PROSITE" id="PS00498"/>
    </source>
</evidence>
<evidence type="ECO:0000256" key="7">
    <source>
        <dbReference type="ARBA" id="ARBA00048881"/>
    </source>
</evidence>
<feature type="non-terminal residue" evidence="10">
    <location>
        <position position="652"/>
    </location>
</feature>
<feature type="non-terminal residue" evidence="10">
    <location>
        <position position="1"/>
    </location>
</feature>
<dbReference type="EC" id="1.14.18.1" evidence="2"/>
<evidence type="ECO:0000256" key="1">
    <source>
        <dbReference type="ARBA" id="ARBA00009928"/>
    </source>
</evidence>
<evidence type="ECO:0000256" key="3">
    <source>
        <dbReference type="ARBA" id="ARBA00022723"/>
    </source>
</evidence>
<dbReference type="PROSITE" id="PS00497">
    <property type="entry name" value="TYROSINASE_1"/>
    <property type="match status" value="1"/>
</dbReference>
<dbReference type="Proteomes" id="UP000789759">
    <property type="component" value="Unassembled WGS sequence"/>
</dbReference>
<organism evidence="10 11">
    <name type="scientific">Cetraspora pellucida</name>
    <dbReference type="NCBI Taxonomy" id="1433469"/>
    <lineage>
        <taxon>Eukaryota</taxon>
        <taxon>Fungi</taxon>
        <taxon>Fungi incertae sedis</taxon>
        <taxon>Mucoromycota</taxon>
        <taxon>Glomeromycotina</taxon>
        <taxon>Glomeromycetes</taxon>
        <taxon>Diversisporales</taxon>
        <taxon>Gigasporaceae</taxon>
        <taxon>Cetraspora</taxon>
    </lineage>
</organism>
<dbReference type="PROSITE" id="PS00498">
    <property type="entry name" value="TYROSINASE_2"/>
    <property type="match status" value="1"/>
</dbReference>
<evidence type="ECO:0000256" key="6">
    <source>
        <dbReference type="ARBA" id="ARBA00048233"/>
    </source>
</evidence>
<keyword evidence="3" id="KW-0479">Metal-binding</keyword>
<dbReference type="GO" id="GO:0004503">
    <property type="term" value="F:tyrosinase activity"/>
    <property type="evidence" value="ECO:0007669"/>
    <property type="project" value="UniProtKB-EC"/>
</dbReference>
<dbReference type="AlphaFoldDB" id="A0A9N9PBX5"/>
<comment type="catalytic activity">
    <reaction evidence="6">
        <text>2 L-dopa + O2 = 2 L-dopaquinone + 2 H2O</text>
        <dbReference type="Rhea" id="RHEA:34287"/>
        <dbReference type="ChEBI" id="CHEBI:15377"/>
        <dbReference type="ChEBI" id="CHEBI:15379"/>
        <dbReference type="ChEBI" id="CHEBI:57504"/>
        <dbReference type="ChEBI" id="CHEBI:57924"/>
        <dbReference type="EC" id="1.14.18.1"/>
    </reaction>
</comment>
<dbReference type="Gene3D" id="1.10.1280.10">
    <property type="entry name" value="Di-copper center containing domain from catechol oxidase"/>
    <property type="match status" value="1"/>
</dbReference>
<comment type="caution">
    <text evidence="10">The sequence shown here is derived from an EMBL/GenBank/DDBJ whole genome shotgun (WGS) entry which is preliminary data.</text>
</comment>
<dbReference type="InterPro" id="IPR050316">
    <property type="entry name" value="Tyrosinase/Hemocyanin"/>
</dbReference>
<feature type="domain" description="Tyrosinase copper-binding" evidence="9">
    <location>
        <begin position="400"/>
        <end position="411"/>
    </location>
</feature>
<dbReference type="SUPFAM" id="SSF48056">
    <property type="entry name" value="Di-copper centre-containing domain"/>
    <property type="match status" value="1"/>
</dbReference>
<dbReference type="Pfam" id="PF00264">
    <property type="entry name" value="Tyrosinase"/>
    <property type="match status" value="1"/>
</dbReference>
<comment type="catalytic activity">
    <reaction evidence="7">
        <text>L-tyrosine + O2 = L-dopaquinone + H2O</text>
        <dbReference type="Rhea" id="RHEA:18117"/>
        <dbReference type="ChEBI" id="CHEBI:15377"/>
        <dbReference type="ChEBI" id="CHEBI:15379"/>
        <dbReference type="ChEBI" id="CHEBI:57924"/>
        <dbReference type="ChEBI" id="CHEBI:58315"/>
        <dbReference type="EC" id="1.14.18.1"/>
    </reaction>
</comment>